<evidence type="ECO:0000313" key="3">
    <source>
        <dbReference type="EMBL" id="MDQ9171240.1"/>
    </source>
</evidence>
<dbReference type="PANTHER" id="PTHR46268">
    <property type="entry name" value="STRESS RESPONSE PROTEIN NHAX"/>
    <property type="match status" value="1"/>
</dbReference>
<dbReference type="Gene3D" id="3.40.50.12370">
    <property type="match status" value="1"/>
</dbReference>
<evidence type="ECO:0000313" key="4">
    <source>
        <dbReference type="Proteomes" id="UP001225596"/>
    </source>
</evidence>
<dbReference type="EMBL" id="JAUYVH010000007">
    <property type="protein sequence ID" value="MDQ9171240.1"/>
    <property type="molecule type" value="Genomic_DNA"/>
</dbReference>
<keyword evidence="4" id="KW-1185">Reference proteome</keyword>
<protein>
    <submittedName>
        <fullName evidence="3">Universal stress protein</fullName>
    </submittedName>
</protein>
<feature type="domain" description="UspA" evidence="2">
    <location>
        <begin position="157"/>
        <end position="279"/>
    </location>
</feature>
<dbReference type="RefSeq" id="WP_338437174.1">
    <property type="nucleotide sequence ID" value="NZ_JAUYVH010000007.1"/>
</dbReference>
<dbReference type="PRINTS" id="PR01438">
    <property type="entry name" value="UNVRSLSTRESS"/>
</dbReference>
<gene>
    <name evidence="3" type="ORF">Q8A64_12570</name>
</gene>
<comment type="caution">
    <text evidence="3">The sequence shown here is derived from an EMBL/GenBank/DDBJ whole genome shotgun (WGS) entry which is preliminary data.</text>
</comment>
<dbReference type="SUPFAM" id="SSF52402">
    <property type="entry name" value="Adenine nucleotide alpha hydrolases-like"/>
    <property type="match status" value="2"/>
</dbReference>
<comment type="similarity">
    <text evidence="1">Belongs to the universal stress protein A family.</text>
</comment>
<sequence length="280" mass="30088">MSYKTILVHVDDAPSLEARLETAFRIADSESGHVIGAAATGISRLIFQASDGVDAGMAECIDTMLDSAKAQAVQSLDRFENFARARGLSYERKLVEDEPHAGLSRLAQYSDLAIVGQADRDDPASTSIINLPEYIALGSGRPVLVVPASGTRVTPPRRVLIGWNASPSAAHAVMMALPFLKRASHVDLAVFNPVSNQNVQTEESCADLTKYLARHGVNANTILKETRTDIGSALLQMAAEQNADMLVMGCYGHTRFREILLGGATRTVLEAMTIPVTMAH</sequence>
<evidence type="ECO:0000259" key="2">
    <source>
        <dbReference type="Pfam" id="PF00582"/>
    </source>
</evidence>
<dbReference type="InterPro" id="IPR006016">
    <property type="entry name" value="UspA"/>
</dbReference>
<dbReference type="InterPro" id="IPR006015">
    <property type="entry name" value="Universal_stress_UspA"/>
</dbReference>
<dbReference type="Proteomes" id="UP001225596">
    <property type="component" value="Unassembled WGS sequence"/>
</dbReference>
<dbReference type="PANTHER" id="PTHR46268:SF15">
    <property type="entry name" value="UNIVERSAL STRESS PROTEIN HP_0031"/>
    <property type="match status" value="1"/>
</dbReference>
<dbReference type="CDD" id="cd00293">
    <property type="entry name" value="USP-like"/>
    <property type="match status" value="1"/>
</dbReference>
<name>A0ABU1BQE9_9BURK</name>
<accession>A0ABU1BQE9</accession>
<proteinExistence type="inferred from homology"/>
<dbReference type="Pfam" id="PF00582">
    <property type="entry name" value="Usp"/>
    <property type="match status" value="1"/>
</dbReference>
<organism evidence="3 4">
    <name type="scientific">Keguizhuia sedimenti</name>
    <dbReference type="NCBI Taxonomy" id="3064264"/>
    <lineage>
        <taxon>Bacteria</taxon>
        <taxon>Pseudomonadati</taxon>
        <taxon>Pseudomonadota</taxon>
        <taxon>Betaproteobacteria</taxon>
        <taxon>Burkholderiales</taxon>
        <taxon>Oxalobacteraceae</taxon>
        <taxon>Keguizhuia</taxon>
    </lineage>
</organism>
<reference evidence="3 4" key="1">
    <citation type="submission" date="2023-08" db="EMBL/GenBank/DDBJ databases">
        <title>Oxalobacteraceae gen .nov., isolated from river sludge outside the plant.</title>
        <authorList>
            <person name="Zhao S.Y."/>
        </authorList>
    </citation>
    <scope>NUCLEOTIDE SEQUENCE [LARGE SCALE GENOMIC DNA]</scope>
    <source>
        <strain evidence="3 4">R-40</strain>
    </source>
</reference>
<evidence type="ECO:0000256" key="1">
    <source>
        <dbReference type="ARBA" id="ARBA00008791"/>
    </source>
</evidence>